<proteinExistence type="predicted"/>
<keyword evidence="3" id="KW-1185">Reference proteome</keyword>
<name>A0ABT1P6A9_9ACTN</name>
<evidence type="ECO:0000256" key="1">
    <source>
        <dbReference type="SAM" id="Phobius"/>
    </source>
</evidence>
<keyword evidence="1" id="KW-0812">Transmembrane</keyword>
<protein>
    <submittedName>
        <fullName evidence="2">Ferric reductase-like transmembrane domain-containing protein</fullName>
    </submittedName>
</protein>
<evidence type="ECO:0000313" key="3">
    <source>
        <dbReference type="Proteomes" id="UP001206206"/>
    </source>
</evidence>
<feature type="transmembrane region" description="Helical" evidence="1">
    <location>
        <begin position="132"/>
        <end position="148"/>
    </location>
</feature>
<reference evidence="2 3" key="1">
    <citation type="submission" date="2022-06" db="EMBL/GenBank/DDBJ databases">
        <title>Draft genome sequence of type strain Streptomyces rubrisoli DSM 42083.</title>
        <authorList>
            <person name="Duangmal K."/>
            <person name="Klaysubun C."/>
        </authorList>
    </citation>
    <scope>NUCLEOTIDE SEQUENCE [LARGE SCALE GENOMIC DNA]</scope>
    <source>
        <strain evidence="2 3">DSM 42083</strain>
    </source>
</reference>
<feature type="transmembrane region" description="Helical" evidence="1">
    <location>
        <begin position="61"/>
        <end position="81"/>
    </location>
</feature>
<dbReference type="Proteomes" id="UP001206206">
    <property type="component" value="Unassembled WGS sequence"/>
</dbReference>
<comment type="caution">
    <text evidence="2">The sequence shown here is derived from an EMBL/GenBank/DDBJ whole genome shotgun (WGS) entry which is preliminary data.</text>
</comment>
<dbReference type="EMBL" id="JANFNH010000001">
    <property type="protein sequence ID" value="MCQ4040877.1"/>
    <property type="molecule type" value="Genomic_DNA"/>
</dbReference>
<dbReference type="RefSeq" id="WP_255924810.1">
    <property type="nucleotide sequence ID" value="NZ_JANFNH010000001.1"/>
</dbReference>
<evidence type="ECO:0000313" key="2">
    <source>
        <dbReference type="EMBL" id="MCQ4040877.1"/>
    </source>
</evidence>
<accession>A0ABT1P6A9</accession>
<feature type="transmembrane region" description="Helical" evidence="1">
    <location>
        <begin position="101"/>
        <end position="120"/>
    </location>
</feature>
<feature type="transmembrane region" description="Helical" evidence="1">
    <location>
        <begin position="20"/>
        <end position="40"/>
    </location>
</feature>
<feature type="transmembrane region" description="Helical" evidence="1">
    <location>
        <begin position="160"/>
        <end position="179"/>
    </location>
</feature>
<feature type="transmembrane region" description="Helical" evidence="1">
    <location>
        <begin position="186"/>
        <end position="208"/>
    </location>
</feature>
<keyword evidence="1" id="KW-1133">Transmembrane helix</keyword>
<gene>
    <name evidence="2" type="ORF">NON19_02250</name>
</gene>
<keyword evidence="1" id="KW-0472">Membrane</keyword>
<organism evidence="2 3">
    <name type="scientific">Streptantibioticus rubrisoli</name>
    <dbReference type="NCBI Taxonomy" id="1387313"/>
    <lineage>
        <taxon>Bacteria</taxon>
        <taxon>Bacillati</taxon>
        <taxon>Actinomycetota</taxon>
        <taxon>Actinomycetes</taxon>
        <taxon>Kitasatosporales</taxon>
        <taxon>Streptomycetaceae</taxon>
        <taxon>Streptantibioticus</taxon>
    </lineage>
</organism>
<sequence length="240" mass="25160">MTGIMQFAASGPRPLWYATRASGTIALLLLTATAVLGIAVGGRYAPQRIARFEISALHRNLSVLTLAFLGLHIVTTIADPLVPVSWWAAAVPFVSSYRAPWLGLATVASDMLLAVAVTSAVRLRLGRRRWKAVHWLAYAAWPVALVHATPGTDARLPLQLGLYTGCLAAVVTVVCWRLYRAGPGRVAARLSAALTALAVPAALGGFLFSGPTHARGGAPATPLTVRYGQSSARAPHGGSP</sequence>